<dbReference type="AlphaFoldDB" id="A0A5C6ALK6"/>
<feature type="transmembrane region" description="Helical" evidence="1">
    <location>
        <begin position="383"/>
        <end position="401"/>
    </location>
</feature>
<reference evidence="2 3" key="1">
    <citation type="submission" date="2019-02" db="EMBL/GenBank/DDBJ databases">
        <title>Deep-cultivation of Planctomycetes and their phenomic and genomic characterization uncovers novel biology.</title>
        <authorList>
            <person name="Wiegand S."/>
            <person name="Jogler M."/>
            <person name="Boedeker C."/>
            <person name="Pinto D."/>
            <person name="Vollmers J."/>
            <person name="Rivas-Marin E."/>
            <person name="Kohn T."/>
            <person name="Peeters S.H."/>
            <person name="Heuer A."/>
            <person name="Rast P."/>
            <person name="Oberbeckmann S."/>
            <person name="Bunk B."/>
            <person name="Jeske O."/>
            <person name="Meyerdierks A."/>
            <person name="Storesund J.E."/>
            <person name="Kallscheuer N."/>
            <person name="Luecker S."/>
            <person name="Lage O.M."/>
            <person name="Pohl T."/>
            <person name="Merkel B.J."/>
            <person name="Hornburger P."/>
            <person name="Mueller R.-W."/>
            <person name="Bruemmer F."/>
            <person name="Labrenz M."/>
            <person name="Spormann A.M."/>
            <person name="Op Den Camp H."/>
            <person name="Overmann J."/>
            <person name="Amann R."/>
            <person name="Jetten M.S.M."/>
            <person name="Mascher T."/>
            <person name="Medema M.H."/>
            <person name="Devos D.P."/>
            <person name="Kaster A.-K."/>
            <person name="Ovreas L."/>
            <person name="Rohde M."/>
            <person name="Galperin M.Y."/>
            <person name="Jogler C."/>
        </authorList>
    </citation>
    <scope>NUCLEOTIDE SEQUENCE [LARGE SCALE GENOMIC DNA]</scope>
    <source>
        <strain evidence="2 3">Pla108</strain>
    </source>
</reference>
<keyword evidence="1" id="KW-1133">Transmembrane helix</keyword>
<dbReference type="Proteomes" id="UP000317421">
    <property type="component" value="Unassembled WGS sequence"/>
</dbReference>
<feature type="transmembrane region" description="Helical" evidence="1">
    <location>
        <begin position="174"/>
        <end position="193"/>
    </location>
</feature>
<sequence length="468" mass="52446">MNSPSVTPLPRRLAAAWSTYTTRPMWWWFLGIAGLVLLLTLVVAPRNDEPFDPEEIVLVPIWLSVAPIVFAALLGLHIKSQFVTPAARVMPTYRTPHLAVVVMLTLLVLGVVPLVTAVGYGLSPLGAMTLAISIATLTYWAHHHRLAALPAVAILFSLPEPLVARFWFDPAVNGWPLRLAILIAGWWGFARWLRHVHAMHEERSDYLIPPIGAAFHRPSRSERAEQRKIAARAIQKHPYWIAWLLDPRIDRTLARPRPLRFVELMRLGNGPQSTETRALLGCAMFGVMWVGMAEWIDPQMIRQAPLMACFMPTILMSTLIEPKKPLIETELLRPVTRGRYYSTLLTEWLRDALFFAAGLATFVIVLYSVYLPKYVTPANLVMLVSYVAACNLLLCSFSALLASKFNAMARMTILYVPMMAMIGLGVWLWSLHESYGVGPLLAAALVYGVIAALLLRAAHRRWCNYEAG</sequence>
<keyword evidence="1" id="KW-0472">Membrane</keyword>
<feature type="transmembrane region" description="Helical" evidence="1">
    <location>
        <begin position="352"/>
        <end position="371"/>
    </location>
</feature>
<feature type="transmembrane region" description="Helical" evidence="1">
    <location>
        <begin position="97"/>
        <end position="116"/>
    </location>
</feature>
<dbReference type="OrthoDB" id="9955577at2"/>
<name>A0A5C6ALK6_9BACT</name>
<comment type="caution">
    <text evidence="2">The sequence shown here is derived from an EMBL/GenBank/DDBJ whole genome shotgun (WGS) entry which is preliminary data.</text>
</comment>
<dbReference type="RefSeq" id="WP_146444182.1">
    <property type="nucleotide sequence ID" value="NZ_SJPR01000001.1"/>
</dbReference>
<feature type="transmembrane region" description="Helical" evidence="1">
    <location>
        <begin position="148"/>
        <end position="168"/>
    </location>
</feature>
<proteinExistence type="predicted"/>
<feature type="transmembrane region" description="Helical" evidence="1">
    <location>
        <begin position="436"/>
        <end position="455"/>
    </location>
</feature>
<feature type="transmembrane region" description="Helical" evidence="1">
    <location>
        <begin position="26"/>
        <end position="44"/>
    </location>
</feature>
<dbReference type="EMBL" id="SJPR01000001">
    <property type="protein sequence ID" value="TWU00520.1"/>
    <property type="molecule type" value="Genomic_DNA"/>
</dbReference>
<evidence type="ECO:0000256" key="1">
    <source>
        <dbReference type="SAM" id="Phobius"/>
    </source>
</evidence>
<evidence type="ECO:0000313" key="2">
    <source>
        <dbReference type="EMBL" id="TWU00520.1"/>
    </source>
</evidence>
<keyword evidence="1" id="KW-0812">Transmembrane</keyword>
<protein>
    <submittedName>
        <fullName evidence="2">Uncharacterized protein</fullName>
    </submittedName>
</protein>
<feature type="transmembrane region" description="Helical" evidence="1">
    <location>
        <begin position="413"/>
        <end position="430"/>
    </location>
</feature>
<keyword evidence="3" id="KW-1185">Reference proteome</keyword>
<feature type="transmembrane region" description="Helical" evidence="1">
    <location>
        <begin position="122"/>
        <end position="141"/>
    </location>
</feature>
<feature type="transmembrane region" description="Helical" evidence="1">
    <location>
        <begin position="56"/>
        <end position="76"/>
    </location>
</feature>
<evidence type="ECO:0000313" key="3">
    <source>
        <dbReference type="Proteomes" id="UP000317421"/>
    </source>
</evidence>
<organism evidence="2 3">
    <name type="scientific">Botrimarina colliarenosi</name>
    <dbReference type="NCBI Taxonomy" id="2528001"/>
    <lineage>
        <taxon>Bacteria</taxon>
        <taxon>Pseudomonadati</taxon>
        <taxon>Planctomycetota</taxon>
        <taxon>Planctomycetia</taxon>
        <taxon>Pirellulales</taxon>
        <taxon>Lacipirellulaceae</taxon>
        <taxon>Botrimarina</taxon>
    </lineage>
</organism>
<accession>A0A5C6ALK6</accession>
<gene>
    <name evidence="2" type="ORF">Pla108_14720</name>
</gene>